<dbReference type="Proteomes" id="UP001278571">
    <property type="component" value="Unassembled WGS sequence"/>
</dbReference>
<organism evidence="7 8">
    <name type="scientific">Streptomyces roseolus</name>
    <dbReference type="NCBI Taxonomy" id="67358"/>
    <lineage>
        <taxon>Bacteria</taxon>
        <taxon>Bacillati</taxon>
        <taxon>Actinomycetota</taxon>
        <taxon>Actinomycetes</taxon>
        <taxon>Kitasatosporales</taxon>
        <taxon>Streptomycetaceae</taxon>
        <taxon>Streptomyces</taxon>
    </lineage>
</organism>
<feature type="non-terminal residue" evidence="7">
    <location>
        <position position="1"/>
    </location>
</feature>
<evidence type="ECO:0000256" key="3">
    <source>
        <dbReference type="ARBA" id="ARBA00022475"/>
    </source>
</evidence>
<keyword evidence="3" id="KW-1003">Cell membrane</keyword>
<dbReference type="InterPro" id="IPR051539">
    <property type="entry name" value="T4SS-coupling_protein"/>
</dbReference>
<comment type="similarity">
    <text evidence="2">Belongs to the VirD4/TraG family.</text>
</comment>
<evidence type="ECO:0000256" key="6">
    <source>
        <dbReference type="ARBA" id="ARBA00023136"/>
    </source>
</evidence>
<keyword evidence="8" id="KW-1185">Reference proteome</keyword>
<sequence length="108" mass="12373">KSQLRDPALYGPDKAAAILDNCGAEVVFGTKDLGLAKELSERLGYDTVEAYSRSSPRFWRLFRGNRLSVTASDQRRALLLPQEIMWLCPYEMIVLRPGFFPIRARRIR</sequence>
<comment type="subcellular location">
    <subcellularLocation>
        <location evidence="1">Cell membrane</location>
        <topology evidence="1">Multi-pass membrane protein</topology>
    </subcellularLocation>
</comment>
<evidence type="ECO:0000256" key="5">
    <source>
        <dbReference type="ARBA" id="ARBA00022989"/>
    </source>
</evidence>
<evidence type="ECO:0000313" key="7">
    <source>
        <dbReference type="EMBL" id="MDX2290684.1"/>
    </source>
</evidence>
<dbReference type="InterPro" id="IPR003688">
    <property type="entry name" value="TraG/VirD4"/>
</dbReference>
<keyword evidence="6" id="KW-0472">Membrane</keyword>
<evidence type="ECO:0000256" key="2">
    <source>
        <dbReference type="ARBA" id="ARBA00008806"/>
    </source>
</evidence>
<accession>A0ABU4JYW1</accession>
<proteinExistence type="inferred from homology"/>
<reference evidence="7 8" key="1">
    <citation type="submission" date="2023-10" db="EMBL/GenBank/DDBJ databases">
        <authorList>
            <person name="Wang X.X."/>
        </authorList>
    </citation>
    <scope>NUCLEOTIDE SEQUENCE [LARGE SCALE GENOMIC DNA]</scope>
    <source>
        <strain evidence="7 8">NBRC 12816</strain>
    </source>
</reference>
<gene>
    <name evidence="7" type="ORF">R2363_00550</name>
</gene>
<evidence type="ECO:0000256" key="4">
    <source>
        <dbReference type="ARBA" id="ARBA00022692"/>
    </source>
</evidence>
<name>A0ABU4JYW1_9ACTN</name>
<dbReference type="Gene3D" id="3.40.50.300">
    <property type="entry name" value="P-loop containing nucleotide triphosphate hydrolases"/>
    <property type="match status" value="1"/>
</dbReference>
<feature type="non-terminal residue" evidence="7">
    <location>
        <position position="108"/>
    </location>
</feature>
<protein>
    <submittedName>
        <fullName evidence="7">Type IV secretory system conjugative DNA transfer family protein</fullName>
    </submittedName>
</protein>
<evidence type="ECO:0000256" key="1">
    <source>
        <dbReference type="ARBA" id="ARBA00004651"/>
    </source>
</evidence>
<comment type="caution">
    <text evidence="7">The sequence shown here is derived from an EMBL/GenBank/DDBJ whole genome shotgun (WGS) entry which is preliminary data.</text>
</comment>
<dbReference type="Pfam" id="PF02534">
    <property type="entry name" value="T4SS-DNA_transf"/>
    <property type="match status" value="1"/>
</dbReference>
<evidence type="ECO:0000313" key="8">
    <source>
        <dbReference type="Proteomes" id="UP001278571"/>
    </source>
</evidence>
<dbReference type="PANTHER" id="PTHR37937:SF1">
    <property type="entry name" value="CONJUGATIVE TRANSFER: DNA TRANSPORT"/>
    <property type="match status" value="1"/>
</dbReference>
<keyword evidence="4" id="KW-0812">Transmembrane</keyword>
<dbReference type="SUPFAM" id="SSF52540">
    <property type="entry name" value="P-loop containing nucleoside triphosphate hydrolases"/>
    <property type="match status" value="1"/>
</dbReference>
<dbReference type="PANTHER" id="PTHR37937">
    <property type="entry name" value="CONJUGATIVE TRANSFER: DNA TRANSPORT"/>
    <property type="match status" value="1"/>
</dbReference>
<dbReference type="RefSeq" id="WP_319007295.1">
    <property type="nucleotide sequence ID" value="NZ_JAWJZF010000108.1"/>
</dbReference>
<dbReference type="EMBL" id="JAWJZF010000108">
    <property type="protein sequence ID" value="MDX2290684.1"/>
    <property type="molecule type" value="Genomic_DNA"/>
</dbReference>
<keyword evidence="5" id="KW-1133">Transmembrane helix</keyword>
<dbReference type="InterPro" id="IPR027417">
    <property type="entry name" value="P-loop_NTPase"/>
</dbReference>